<dbReference type="AlphaFoldDB" id="A0A931AG77"/>
<keyword evidence="8" id="KW-0723">Serine/threonine-protein kinase</keyword>
<evidence type="ECO:0000259" key="7">
    <source>
        <dbReference type="PROSITE" id="PS50011"/>
    </source>
</evidence>
<accession>A0A931AG77</accession>
<dbReference type="InterPro" id="IPR017441">
    <property type="entry name" value="Protein_kinase_ATP_BS"/>
</dbReference>
<keyword evidence="2 5" id="KW-0547">Nucleotide-binding</keyword>
<proteinExistence type="predicted"/>
<dbReference type="CDD" id="cd14014">
    <property type="entry name" value="STKc_PknB_like"/>
    <property type="match status" value="1"/>
</dbReference>
<evidence type="ECO:0000256" key="6">
    <source>
        <dbReference type="SAM" id="Phobius"/>
    </source>
</evidence>
<dbReference type="Gene3D" id="1.10.510.10">
    <property type="entry name" value="Transferase(Phosphotransferase) domain 1"/>
    <property type="match status" value="1"/>
</dbReference>
<dbReference type="PROSITE" id="PS00107">
    <property type="entry name" value="PROTEIN_KINASE_ATP"/>
    <property type="match status" value="1"/>
</dbReference>
<evidence type="ECO:0000256" key="2">
    <source>
        <dbReference type="ARBA" id="ARBA00022741"/>
    </source>
</evidence>
<evidence type="ECO:0000256" key="3">
    <source>
        <dbReference type="ARBA" id="ARBA00022777"/>
    </source>
</evidence>
<gene>
    <name evidence="8" type="ORF">ITP53_37930</name>
</gene>
<keyword evidence="6" id="KW-0472">Membrane</keyword>
<dbReference type="InterPro" id="IPR008271">
    <property type="entry name" value="Ser/Thr_kinase_AS"/>
</dbReference>
<keyword evidence="3 8" id="KW-0418">Kinase</keyword>
<dbReference type="Pfam" id="PF00069">
    <property type="entry name" value="Pkinase"/>
    <property type="match status" value="1"/>
</dbReference>
<evidence type="ECO:0000256" key="4">
    <source>
        <dbReference type="ARBA" id="ARBA00022840"/>
    </source>
</evidence>
<feature type="binding site" evidence="5">
    <location>
        <position position="44"/>
    </location>
    <ligand>
        <name>ATP</name>
        <dbReference type="ChEBI" id="CHEBI:30616"/>
    </ligand>
</feature>
<keyword evidence="6" id="KW-1133">Transmembrane helix</keyword>
<dbReference type="GO" id="GO:0005524">
    <property type="term" value="F:ATP binding"/>
    <property type="evidence" value="ECO:0007669"/>
    <property type="project" value="UniProtKB-UniRule"/>
</dbReference>
<dbReference type="PROSITE" id="PS00108">
    <property type="entry name" value="PROTEIN_KINASE_ST"/>
    <property type="match status" value="1"/>
</dbReference>
<protein>
    <submittedName>
        <fullName evidence="8">Serine/threonine protein kinase</fullName>
    </submittedName>
</protein>
<feature type="domain" description="Protein kinase" evidence="7">
    <location>
        <begin position="16"/>
        <end position="270"/>
    </location>
</feature>
<dbReference type="PROSITE" id="PS50011">
    <property type="entry name" value="PROTEIN_KINASE_DOM"/>
    <property type="match status" value="1"/>
</dbReference>
<keyword evidence="9" id="KW-1185">Reference proteome</keyword>
<dbReference type="InterPro" id="IPR011009">
    <property type="entry name" value="Kinase-like_dom_sf"/>
</dbReference>
<sequence>MDADGRTTSMRAVGPYTLVRRLGEGGMGVVYLASDPSGRRVALKVMKPDKALQQEFRRRFEQEVEAARRVARFCTAPVLDSGVDNGLAYLVTEYVKGPDLAAVVEAQGPLAGANLEALAVGVATALAAIHQAEVIHRDLKPSNILLSPLGGPRVIDFGIAQLADTLGTQSLIGTPAYMSPEQPRGERVSTASDVFAWGGVITYAGTGRPPFGVGGAAELMYRIVHDAPGLDGLDNRLRPLVEQALEKDPSRRPSAQQLLDRLLGRQQVTVQSATEVVEDIWTPVDGAGAIIAAEALRRRRRRWIPAAAVLGAVVVTAAILLVVLWPGGLGGRSSQGSALAQRDVPRNGYNLQVRIDSLSRDSKTVTLEWSVKFVSANAAGGRWEPGSAFGKNEMVPTYSTDAVVLIDPATGGRHATASNDTGCLCSDLRGRAWTSGETASFYNVFTDVAPAAEEASVDIPGIGLFSGIAIETRQ</sequence>
<dbReference type="InterPro" id="IPR000719">
    <property type="entry name" value="Prot_kinase_dom"/>
</dbReference>
<evidence type="ECO:0000256" key="1">
    <source>
        <dbReference type="ARBA" id="ARBA00022679"/>
    </source>
</evidence>
<evidence type="ECO:0000313" key="8">
    <source>
        <dbReference type="EMBL" id="MBF8191383.1"/>
    </source>
</evidence>
<dbReference type="SUPFAM" id="SSF56112">
    <property type="entry name" value="Protein kinase-like (PK-like)"/>
    <property type="match status" value="1"/>
</dbReference>
<dbReference type="EMBL" id="JADOGI010000158">
    <property type="protein sequence ID" value="MBF8191383.1"/>
    <property type="molecule type" value="Genomic_DNA"/>
</dbReference>
<dbReference type="PANTHER" id="PTHR43289:SF34">
    <property type="entry name" value="SERINE_THREONINE-PROTEIN KINASE YBDM-RELATED"/>
    <property type="match status" value="1"/>
</dbReference>
<name>A0A931AG77_9ACTN</name>
<dbReference type="Proteomes" id="UP000605361">
    <property type="component" value="Unassembled WGS sequence"/>
</dbReference>
<comment type="caution">
    <text evidence="8">The sequence shown here is derived from an EMBL/GenBank/DDBJ whole genome shotgun (WGS) entry which is preliminary data.</text>
</comment>
<dbReference type="GO" id="GO:0004674">
    <property type="term" value="F:protein serine/threonine kinase activity"/>
    <property type="evidence" value="ECO:0007669"/>
    <property type="project" value="UniProtKB-KW"/>
</dbReference>
<dbReference type="Gene3D" id="3.30.200.20">
    <property type="entry name" value="Phosphorylase Kinase, domain 1"/>
    <property type="match status" value="1"/>
</dbReference>
<reference evidence="8" key="1">
    <citation type="submission" date="2020-11" db="EMBL/GenBank/DDBJ databases">
        <title>Whole-genome analyses of Nonomuraea sp. K274.</title>
        <authorList>
            <person name="Veyisoglu A."/>
        </authorList>
    </citation>
    <scope>NUCLEOTIDE SEQUENCE</scope>
    <source>
        <strain evidence="8">K274</strain>
    </source>
</reference>
<keyword evidence="1" id="KW-0808">Transferase</keyword>
<dbReference type="SMART" id="SM00220">
    <property type="entry name" value="S_TKc"/>
    <property type="match status" value="1"/>
</dbReference>
<evidence type="ECO:0000256" key="5">
    <source>
        <dbReference type="PROSITE-ProRule" id="PRU10141"/>
    </source>
</evidence>
<feature type="transmembrane region" description="Helical" evidence="6">
    <location>
        <begin position="303"/>
        <end position="325"/>
    </location>
</feature>
<evidence type="ECO:0000313" key="9">
    <source>
        <dbReference type="Proteomes" id="UP000605361"/>
    </source>
</evidence>
<keyword evidence="6" id="KW-0812">Transmembrane</keyword>
<keyword evidence="4 5" id="KW-0067">ATP-binding</keyword>
<dbReference type="PANTHER" id="PTHR43289">
    <property type="entry name" value="MITOGEN-ACTIVATED PROTEIN KINASE KINASE KINASE 20-RELATED"/>
    <property type="match status" value="1"/>
</dbReference>
<organism evidence="8 9">
    <name type="scientific">Nonomuraea cypriaca</name>
    <dbReference type="NCBI Taxonomy" id="1187855"/>
    <lineage>
        <taxon>Bacteria</taxon>
        <taxon>Bacillati</taxon>
        <taxon>Actinomycetota</taxon>
        <taxon>Actinomycetes</taxon>
        <taxon>Streptosporangiales</taxon>
        <taxon>Streptosporangiaceae</taxon>
        <taxon>Nonomuraea</taxon>
    </lineage>
</organism>